<accession>A0A1V9DQN8</accession>
<dbReference type="SUPFAM" id="SSF54909">
    <property type="entry name" value="Dimeric alpha+beta barrel"/>
    <property type="match status" value="1"/>
</dbReference>
<reference evidence="2 3" key="1">
    <citation type="submission" date="2017-02" db="EMBL/GenBank/DDBJ databases">
        <title>Whole genome shotgun sequence of Pantoea agglomerans strain AS1 isolated from a cycad, Zamia floridana in Central Florida, USA.</title>
        <authorList>
            <person name="Lata P."/>
            <person name="Govindarajan S."/>
            <person name="Qi F."/>
            <person name="Li J.-L."/>
            <person name="Maurya S.K."/>
            <person name="Sahoo M.K."/>
        </authorList>
    </citation>
    <scope>NUCLEOTIDE SEQUENCE [LARGE SCALE GENOMIC DNA]</scope>
    <source>
        <strain evidence="2 3">AS1</strain>
    </source>
</reference>
<dbReference type="PROSITE" id="PS51725">
    <property type="entry name" value="ABM"/>
    <property type="match status" value="1"/>
</dbReference>
<evidence type="ECO:0000313" key="3">
    <source>
        <dbReference type="Proteomes" id="UP000192769"/>
    </source>
</evidence>
<keyword evidence="3" id="KW-1185">Reference proteome</keyword>
<evidence type="ECO:0000259" key="1">
    <source>
        <dbReference type="PROSITE" id="PS51725"/>
    </source>
</evidence>
<feature type="domain" description="ABM" evidence="1">
    <location>
        <begin position="2"/>
        <end position="97"/>
    </location>
</feature>
<dbReference type="InterPro" id="IPR050744">
    <property type="entry name" value="AI-2_Isomerase_LsrG"/>
</dbReference>
<dbReference type="InterPro" id="IPR011008">
    <property type="entry name" value="Dimeric_a/b-barrel"/>
</dbReference>
<dbReference type="GO" id="GO:0005829">
    <property type="term" value="C:cytosol"/>
    <property type="evidence" value="ECO:0007669"/>
    <property type="project" value="TreeGrafter"/>
</dbReference>
<dbReference type="EMBL" id="MWUE01000003">
    <property type="protein sequence ID" value="OQP36162.1"/>
    <property type="molecule type" value="Genomic_DNA"/>
</dbReference>
<dbReference type="PANTHER" id="PTHR33336:SF3">
    <property type="entry name" value="ABM DOMAIN-CONTAINING PROTEIN"/>
    <property type="match status" value="1"/>
</dbReference>
<dbReference type="Gene3D" id="3.30.70.100">
    <property type="match status" value="1"/>
</dbReference>
<dbReference type="GO" id="GO:0016491">
    <property type="term" value="F:oxidoreductase activity"/>
    <property type="evidence" value="ECO:0007669"/>
    <property type="project" value="TreeGrafter"/>
</dbReference>
<comment type="caution">
    <text evidence="2">The sequence shown here is derived from an EMBL/GenBank/DDBJ whole genome shotgun (WGS) entry which is preliminary data.</text>
</comment>
<organism evidence="2 3">
    <name type="scientific">Pantoea latae</name>
    <dbReference type="NCBI Taxonomy" id="1964541"/>
    <lineage>
        <taxon>Bacteria</taxon>
        <taxon>Pseudomonadati</taxon>
        <taxon>Pseudomonadota</taxon>
        <taxon>Gammaproteobacteria</taxon>
        <taxon>Enterobacterales</taxon>
        <taxon>Erwiniaceae</taxon>
        <taxon>Pantoea</taxon>
    </lineage>
</organism>
<dbReference type="RefSeq" id="WP_081134939.1">
    <property type="nucleotide sequence ID" value="NZ_MWUE01000003.1"/>
</dbReference>
<dbReference type="InterPro" id="IPR007138">
    <property type="entry name" value="ABM_dom"/>
</dbReference>
<dbReference type="PANTHER" id="PTHR33336">
    <property type="entry name" value="QUINOL MONOOXYGENASE YGIN-RELATED"/>
    <property type="match status" value="1"/>
</dbReference>
<name>A0A1V9DQN8_9GAMM</name>
<evidence type="ECO:0000313" key="2">
    <source>
        <dbReference type="EMBL" id="OQP36162.1"/>
    </source>
</evidence>
<dbReference type="OrthoDB" id="9812192at2"/>
<dbReference type="Pfam" id="PF03992">
    <property type="entry name" value="ABM"/>
    <property type="match status" value="1"/>
</dbReference>
<protein>
    <recommendedName>
        <fullName evidence="1">ABM domain-containing protein</fullName>
    </recommendedName>
</protein>
<proteinExistence type="predicted"/>
<sequence>MIHVIAIITARPGMRDKIIARVQENIPAVVAEEGCIEYRPVVDLSAEAATGFGCDTLVIIEKWRDETCLKEHAAAAHMKNYAEKVKDFIQERTIRILKDI</sequence>
<dbReference type="AlphaFoldDB" id="A0A1V9DQN8"/>
<dbReference type="Proteomes" id="UP000192769">
    <property type="component" value="Unassembled WGS sequence"/>
</dbReference>
<gene>
    <name evidence="2" type="ORF">B2J69_00905</name>
</gene>